<name>K9VY77_9CYAN</name>
<dbReference type="PANTHER" id="PTHR32089:SF114">
    <property type="entry name" value="METHYL-ACCEPTING CHEMOTAXIS PROTEIN MCPB"/>
    <property type="match status" value="1"/>
</dbReference>
<keyword evidence="10" id="KW-1185">Reference proteome</keyword>
<dbReference type="eggNOG" id="COG0840">
    <property type="taxonomic scope" value="Bacteria"/>
</dbReference>
<protein>
    <submittedName>
        <fullName evidence="9">Methyl-accepting chemotaxis sensory transducer</fullName>
    </submittedName>
</protein>
<dbReference type="Gene3D" id="1.25.40.10">
    <property type="entry name" value="Tetratricopeptide repeat domain"/>
    <property type="match status" value="1"/>
</dbReference>
<dbReference type="STRING" id="1173022.Cri9333_1191"/>
<organism evidence="9 10">
    <name type="scientific">Crinalium epipsammum PCC 9333</name>
    <dbReference type="NCBI Taxonomy" id="1173022"/>
    <lineage>
        <taxon>Bacteria</taxon>
        <taxon>Bacillati</taxon>
        <taxon>Cyanobacteriota</taxon>
        <taxon>Cyanophyceae</taxon>
        <taxon>Gomontiellales</taxon>
        <taxon>Gomontiellaceae</taxon>
        <taxon>Crinalium</taxon>
    </lineage>
</organism>
<dbReference type="Pfam" id="PF00015">
    <property type="entry name" value="MCPsignal"/>
    <property type="match status" value="1"/>
</dbReference>
<feature type="transmembrane region" description="Helical" evidence="6">
    <location>
        <begin position="527"/>
        <end position="548"/>
    </location>
</feature>
<feature type="domain" description="HAMP" evidence="8">
    <location>
        <begin position="658"/>
        <end position="709"/>
    </location>
</feature>
<keyword evidence="6" id="KW-0472">Membrane</keyword>
<reference evidence="9 10" key="1">
    <citation type="submission" date="2012-06" db="EMBL/GenBank/DDBJ databases">
        <title>Finished chromosome of genome of Crinalium epipsammum PCC 9333.</title>
        <authorList>
            <consortium name="US DOE Joint Genome Institute"/>
            <person name="Gugger M."/>
            <person name="Coursin T."/>
            <person name="Rippka R."/>
            <person name="Tandeau De Marsac N."/>
            <person name="Huntemann M."/>
            <person name="Wei C.-L."/>
            <person name="Han J."/>
            <person name="Detter J.C."/>
            <person name="Han C."/>
            <person name="Tapia R."/>
            <person name="Davenport K."/>
            <person name="Daligault H."/>
            <person name="Erkkila T."/>
            <person name="Gu W."/>
            <person name="Munk A.C.C."/>
            <person name="Teshima H."/>
            <person name="Xu Y."/>
            <person name="Chain P."/>
            <person name="Chen A."/>
            <person name="Krypides N."/>
            <person name="Mavromatis K."/>
            <person name="Markowitz V."/>
            <person name="Szeto E."/>
            <person name="Ivanova N."/>
            <person name="Mikhailova N."/>
            <person name="Ovchinnikova G."/>
            <person name="Pagani I."/>
            <person name="Pati A."/>
            <person name="Goodwin L."/>
            <person name="Peters L."/>
            <person name="Pitluck S."/>
            <person name="Woyke T."/>
            <person name="Kerfeld C."/>
        </authorList>
    </citation>
    <scope>NUCLEOTIDE SEQUENCE [LARGE SCALE GENOMIC DNA]</scope>
    <source>
        <strain evidence="9 10">PCC 9333</strain>
    </source>
</reference>
<dbReference type="InterPro" id="IPR011990">
    <property type="entry name" value="TPR-like_helical_dom_sf"/>
</dbReference>
<dbReference type="Gene3D" id="1.10.287.950">
    <property type="entry name" value="Methyl-accepting chemotaxis protein"/>
    <property type="match status" value="1"/>
</dbReference>
<evidence type="ECO:0000256" key="2">
    <source>
        <dbReference type="ARBA" id="ARBA00029447"/>
    </source>
</evidence>
<evidence type="ECO:0000313" key="9">
    <source>
        <dbReference type="EMBL" id="AFZ12095.1"/>
    </source>
</evidence>
<feature type="coiled-coil region" evidence="4">
    <location>
        <begin position="643"/>
        <end position="670"/>
    </location>
</feature>
<dbReference type="HOGENOM" id="CLU_007027_0_1_3"/>
<dbReference type="InterPro" id="IPR004089">
    <property type="entry name" value="MCPsignal_dom"/>
</dbReference>
<dbReference type="eggNOG" id="COG3850">
    <property type="taxonomic scope" value="Bacteria"/>
</dbReference>
<comment type="similarity">
    <text evidence="2">Belongs to the methyl-accepting chemotaxis (MCP) protein family.</text>
</comment>
<keyword evidence="4" id="KW-0175">Coiled coil</keyword>
<dbReference type="FunFam" id="1.10.287.950:FF:000001">
    <property type="entry name" value="Methyl-accepting chemotaxis sensory transducer"/>
    <property type="match status" value="1"/>
</dbReference>
<dbReference type="SUPFAM" id="SSF48452">
    <property type="entry name" value="TPR-like"/>
    <property type="match status" value="1"/>
</dbReference>
<dbReference type="CDD" id="cd06225">
    <property type="entry name" value="HAMP"/>
    <property type="match status" value="1"/>
</dbReference>
<dbReference type="PATRIC" id="fig|1173022.3.peg.1290"/>
<evidence type="ECO:0000256" key="4">
    <source>
        <dbReference type="SAM" id="Coils"/>
    </source>
</evidence>
<evidence type="ECO:0000256" key="1">
    <source>
        <dbReference type="ARBA" id="ARBA00023224"/>
    </source>
</evidence>
<feature type="transmembrane region" description="Helical" evidence="6">
    <location>
        <begin position="569"/>
        <end position="590"/>
    </location>
</feature>
<sequence length="991" mass="106838">MTSSTDYAQEYQQAEKAYLQGNYNQAAEIVDQLVQKLPDDPSSHLLRGHIYCYGLQQYDVAEQQYDLVKTLTSEPEFLEYANNGLEYARACSTSADYAEQGGAIEEAPAHQNYTDEDANLAESSFTPYSEELETGYLGEFDLGEINFDDDSEQNFDQYGSSDHFSNPFNNRLDESPESSHIQEDFLDPFAFGQSPNNDSAIPSTGTDFNFNPIEESNDFFPMDAFADLDDDADGGETLFLNPPDAPNGKGFIITPADTLDTTPDPTDAFHQDDLGNSYDFESHVDPNATDYGNSNGNYSNAPPSNHFPSERPVYEDETLLMRAEDLENTFAAPSGNFATDYQPGSEDTNLFVVDEYDSEEATQHFSSAQNGFTPPEAFDFDAFDEAFASDVDDPVSGFGDSTAIPAHQTQAGFLDAFDDFDDFGSISDFDPAGQDGLDLSAGFGRSDTRGFSSTNTTGGLGATVPSKIGGDEDEIFSITSTSGIGSGKGENLPSFTQSSAGHVEPNVTVDQSWLAPFENAPLNKKNLITAAAAGIVSAVAVATVSFMAGTTAPKASQATLIPQLRNTSVLMTLAAGFASFGTTLFLGRVATKQLSRSTSNLQAQFEEICQGNLNARATVYSEDDFGRLATGFNQMGHVMMTTIGELQRKAIELEQAKEDLQRQVIRLLDDVEGAARGDLTVQAEVTADVLGAVADSFNLTIQNLRQIVQQVKVAAKQVNKGSKDSEVFARNLSSDALRQAEELAVTLNSVQVMTDSIKRVADSAKEAEEVARTASATALKGGEAVERTVAGILEIRETVAETTRKVKRLAESSQEISKIVALISQIASRTNLLALNASIEAARAGEAGRGFAIVADEVRQLADRSAKALKEIEQIVLQIQSETGSVMTAMEEGTQQVIQGTRLAEQAKRSLDDIIQVSNRIDALVRSITADTVEQTETSQSVAHVMQSVELTAQETSQEAQRVSGALGNLHGVAQDLLNSVERFKVDADGK</sequence>
<gene>
    <name evidence="9" type="ORF">Cri9333_1191</name>
</gene>
<dbReference type="eggNOG" id="COG1858">
    <property type="taxonomic scope" value="Bacteria"/>
</dbReference>
<proteinExistence type="inferred from homology"/>
<evidence type="ECO:0000259" key="8">
    <source>
        <dbReference type="PROSITE" id="PS50885"/>
    </source>
</evidence>
<dbReference type="GO" id="GO:0006935">
    <property type="term" value="P:chemotaxis"/>
    <property type="evidence" value="ECO:0007669"/>
    <property type="project" value="UniProtKB-ARBA"/>
</dbReference>
<dbReference type="Gene3D" id="6.10.340.10">
    <property type="match status" value="1"/>
</dbReference>
<accession>K9VY77</accession>
<dbReference type="EMBL" id="CP003620">
    <property type="protein sequence ID" value="AFZ12095.1"/>
    <property type="molecule type" value="Genomic_DNA"/>
</dbReference>
<dbReference type="GO" id="GO:0007165">
    <property type="term" value="P:signal transduction"/>
    <property type="evidence" value="ECO:0007669"/>
    <property type="project" value="UniProtKB-KW"/>
</dbReference>
<keyword evidence="6" id="KW-0812">Transmembrane</keyword>
<dbReference type="Proteomes" id="UP000010472">
    <property type="component" value="Chromosome"/>
</dbReference>
<dbReference type="PANTHER" id="PTHR32089">
    <property type="entry name" value="METHYL-ACCEPTING CHEMOTAXIS PROTEIN MCPB"/>
    <property type="match status" value="1"/>
</dbReference>
<dbReference type="Pfam" id="PF00672">
    <property type="entry name" value="HAMP"/>
    <property type="match status" value="1"/>
</dbReference>
<dbReference type="PROSITE" id="PS50111">
    <property type="entry name" value="CHEMOTAXIS_TRANSDUC_2"/>
    <property type="match status" value="1"/>
</dbReference>
<dbReference type="KEGG" id="cep:Cri9333_1191"/>
<dbReference type="PROSITE" id="PS50885">
    <property type="entry name" value="HAMP"/>
    <property type="match status" value="2"/>
</dbReference>
<dbReference type="OrthoDB" id="419276at2"/>
<feature type="domain" description="Methyl-accepting transducer" evidence="7">
    <location>
        <begin position="714"/>
        <end position="950"/>
    </location>
</feature>
<dbReference type="SUPFAM" id="SSF58104">
    <property type="entry name" value="Methyl-accepting chemotaxis protein (MCP) signaling domain"/>
    <property type="match status" value="1"/>
</dbReference>
<evidence type="ECO:0000256" key="6">
    <source>
        <dbReference type="SAM" id="Phobius"/>
    </source>
</evidence>
<dbReference type="RefSeq" id="WP_015202217.1">
    <property type="nucleotide sequence ID" value="NC_019753.1"/>
</dbReference>
<dbReference type="eggNOG" id="COG3063">
    <property type="taxonomic scope" value="Bacteria"/>
</dbReference>
<keyword evidence="1 3" id="KW-0807">Transducer</keyword>
<dbReference type="GO" id="GO:0016020">
    <property type="term" value="C:membrane"/>
    <property type="evidence" value="ECO:0007669"/>
    <property type="project" value="InterPro"/>
</dbReference>
<feature type="domain" description="HAMP" evidence="8">
    <location>
        <begin position="592"/>
        <end position="644"/>
    </location>
</feature>
<dbReference type="CDD" id="cd11386">
    <property type="entry name" value="MCP_signal"/>
    <property type="match status" value="1"/>
</dbReference>
<evidence type="ECO:0000313" key="10">
    <source>
        <dbReference type="Proteomes" id="UP000010472"/>
    </source>
</evidence>
<feature type="compositionally biased region" description="Polar residues" evidence="5">
    <location>
        <begin position="290"/>
        <end position="307"/>
    </location>
</feature>
<evidence type="ECO:0000256" key="5">
    <source>
        <dbReference type="SAM" id="MobiDB-lite"/>
    </source>
</evidence>
<dbReference type="InterPro" id="IPR003660">
    <property type="entry name" value="HAMP_dom"/>
</dbReference>
<evidence type="ECO:0000256" key="3">
    <source>
        <dbReference type="PROSITE-ProRule" id="PRU00284"/>
    </source>
</evidence>
<keyword evidence="6" id="KW-1133">Transmembrane helix</keyword>
<dbReference type="AlphaFoldDB" id="K9VY77"/>
<dbReference type="SMART" id="SM00304">
    <property type="entry name" value="HAMP"/>
    <property type="match status" value="2"/>
</dbReference>
<evidence type="ECO:0000259" key="7">
    <source>
        <dbReference type="PROSITE" id="PS50111"/>
    </source>
</evidence>
<feature type="region of interest" description="Disordered" evidence="5">
    <location>
        <begin position="268"/>
        <end position="311"/>
    </location>
</feature>
<dbReference type="SMART" id="SM00283">
    <property type="entry name" value="MA"/>
    <property type="match status" value="1"/>
</dbReference>